<reference evidence="1 2" key="1">
    <citation type="submission" date="2017-11" db="EMBL/GenBank/DDBJ databases">
        <title>Complete genome of a free-living desiccation-tolerant cyanobacterium and its photosynthetic adaptation to extreme terrestrial habitat.</title>
        <authorList>
            <person name="Shang J."/>
        </authorList>
    </citation>
    <scope>NUCLEOTIDE SEQUENCE [LARGE SCALE GENOMIC DNA]</scope>
    <source>
        <strain evidence="1 2">CCNUN1</strain>
        <plasmid evidence="2">pnfsy04</plasmid>
    </source>
</reference>
<dbReference type="EMBL" id="CP024789">
    <property type="protein sequence ID" value="AUB43308.1"/>
    <property type="molecule type" value="Genomic_DNA"/>
</dbReference>
<evidence type="ECO:0000313" key="2">
    <source>
        <dbReference type="Proteomes" id="UP000232003"/>
    </source>
</evidence>
<evidence type="ECO:0000313" key="1">
    <source>
        <dbReference type="EMBL" id="AUB43308.1"/>
    </source>
</evidence>
<geneLocation type="plasmid" evidence="2">
    <name>pnfsy04</name>
</geneLocation>
<dbReference type="KEGG" id="nfl:COO91_09481"/>
<gene>
    <name evidence="1" type="ORF">COO91_09481</name>
</gene>
<organism evidence="1 2">
    <name type="scientific">Nostoc flagelliforme CCNUN1</name>
    <dbReference type="NCBI Taxonomy" id="2038116"/>
    <lineage>
        <taxon>Bacteria</taxon>
        <taxon>Bacillati</taxon>
        <taxon>Cyanobacteriota</taxon>
        <taxon>Cyanophyceae</taxon>
        <taxon>Nostocales</taxon>
        <taxon>Nostocaceae</taxon>
        <taxon>Nostoc</taxon>
    </lineage>
</organism>
<protein>
    <submittedName>
        <fullName evidence="1">Uncharacterized protein</fullName>
    </submittedName>
</protein>
<sequence>MPQGVSESAFQGTGIVGRLRVESCSRDRQPQNFGPNPDYFVNLQKFSIY</sequence>
<keyword evidence="1" id="KW-0614">Plasmid</keyword>
<proteinExistence type="predicted"/>
<name>A0A2K8T6H1_9NOSO</name>
<dbReference type="Proteomes" id="UP000232003">
    <property type="component" value="Plasmid pNFSY04"/>
</dbReference>
<keyword evidence="2" id="KW-1185">Reference proteome</keyword>
<accession>A0A2K8T6H1</accession>
<dbReference type="AlphaFoldDB" id="A0A2K8T6H1"/>